<sequence length="326" mass="34546">MDGTAYVIADAERDLRASLGRAPAGAIAGAWSATTVQAGHAQISGGYTDAGGHYVDEEPRRAFDAVGAAVDRLAAAGGPAFNRVEVRWTADRFPLSLLGRPGRVRVETAFDPAIVPRGPDDPAFEAAAAARRRFWEARGTLMPGYTAQTLQANVYGQTLWFGPHRRILMLRPRSAAADGVVLATDGLSTPWAGIPDRENGVDCEVALRLPEGHGEEAETERVRLWTNILISLGDRVADGHRVADTVARHGAILFSRLPAECAPFAQVILTGTADGAVIDGLPFGSVPLLEAVPVSADEVADDDPDEAWGATAACAALARRDRSRRL</sequence>
<dbReference type="AlphaFoldDB" id="A0A833J8F3"/>
<reference evidence="1 2" key="1">
    <citation type="submission" date="2019-10" db="EMBL/GenBank/DDBJ databases">
        <title>Draft Genome Sequence of the Caffeine Degrading Methylotroph Methylorubrum populi PINKEL.</title>
        <authorList>
            <person name="Dawson S.C."/>
            <person name="Zhang X."/>
            <person name="Wright M.E."/>
            <person name="Sharma G."/>
            <person name="Langner J.T."/>
            <person name="Ditty J.L."/>
            <person name="Subuyuj G.A."/>
        </authorList>
    </citation>
    <scope>NUCLEOTIDE SEQUENCE [LARGE SCALE GENOMIC DNA]</scope>
    <source>
        <strain evidence="1 2">Pinkel</strain>
    </source>
</reference>
<name>A0A833J8F3_9HYPH</name>
<evidence type="ECO:0000313" key="1">
    <source>
        <dbReference type="EMBL" id="KAB7786748.1"/>
    </source>
</evidence>
<evidence type="ECO:0000313" key="2">
    <source>
        <dbReference type="Proteomes" id="UP000469949"/>
    </source>
</evidence>
<dbReference type="Proteomes" id="UP000469949">
    <property type="component" value="Unassembled WGS sequence"/>
</dbReference>
<proteinExistence type="predicted"/>
<accession>A0A833J8F3</accession>
<organism evidence="1 2">
    <name type="scientific">Methylorubrum populi</name>
    <dbReference type="NCBI Taxonomy" id="223967"/>
    <lineage>
        <taxon>Bacteria</taxon>
        <taxon>Pseudomonadati</taxon>
        <taxon>Pseudomonadota</taxon>
        <taxon>Alphaproteobacteria</taxon>
        <taxon>Hyphomicrobiales</taxon>
        <taxon>Methylobacteriaceae</taxon>
        <taxon>Methylorubrum</taxon>
    </lineage>
</organism>
<gene>
    <name evidence="1" type="ORF">F8B43_1102</name>
</gene>
<dbReference type="EMBL" id="WEKV01000006">
    <property type="protein sequence ID" value="KAB7786748.1"/>
    <property type="molecule type" value="Genomic_DNA"/>
</dbReference>
<protein>
    <submittedName>
        <fullName evidence="1">Uncharacterized protein</fullName>
    </submittedName>
</protein>
<dbReference type="RefSeq" id="WP_152276258.1">
    <property type="nucleotide sequence ID" value="NZ_WEKV01000006.1"/>
</dbReference>
<comment type="caution">
    <text evidence="1">The sequence shown here is derived from an EMBL/GenBank/DDBJ whole genome shotgun (WGS) entry which is preliminary data.</text>
</comment>